<dbReference type="PANTHER" id="PTHR14464:SF4">
    <property type="entry name" value="EXONUCLEASE V"/>
    <property type="match status" value="1"/>
</dbReference>
<protein>
    <recommendedName>
        <fullName evidence="5">Exonuclease V, mitochondrial</fullName>
    </recommendedName>
</protein>
<feature type="compositionally biased region" description="Polar residues" evidence="2">
    <location>
        <begin position="452"/>
        <end position="466"/>
    </location>
</feature>
<dbReference type="PANTHER" id="PTHR14464">
    <property type="entry name" value="EXONUCLEASE V"/>
    <property type="match status" value="1"/>
</dbReference>
<evidence type="ECO:0008006" key="5">
    <source>
        <dbReference type="Google" id="ProtNLM"/>
    </source>
</evidence>
<dbReference type="GO" id="GO:0005634">
    <property type="term" value="C:nucleus"/>
    <property type="evidence" value="ECO:0007669"/>
    <property type="project" value="TreeGrafter"/>
</dbReference>
<evidence type="ECO:0000313" key="3">
    <source>
        <dbReference type="EMBL" id="KIJ31611.1"/>
    </source>
</evidence>
<feature type="compositionally biased region" description="Basic and acidic residues" evidence="2">
    <location>
        <begin position="467"/>
        <end position="479"/>
    </location>
</feature>
<name>A0A0C9V227_SPHS4</name>
<dbReference type="GO" id="GO:0036297">
    <property type="term" value="P:interstrand cross-link repair"/>
    <property type="evidence" value="ECO:0007669"/>
    <property type="project" value="TreeGrafter"/>
</dbReference>
<dbReference type="HOGENOM" id="CLU_013225_2_0_1"/>
<dbReference type="EMBL" id="KN837239">
    <property type="protein sequence ID" value="KIJ31611.1"/>
    <property type="molecule type" value="Genomic_DNA"/>
</dbReference>
<sequence length="552" mass="62627">MTASDDEYDWLCGGPLELLLTEEDYDRIDAICEAEPNVQSLKPRIAHLKVTVEDNRNPPSSATQLSLTIQPKSPFRLYRTNHLSVTDLVSPAWCEVQFEYGLHQESWRKVEDRPPTFITRKGKKITVVKEIAVAADEVRKAGQVAHHNLRGEIHGSPKRATTYTEKERMALRCVESLLTTGKCREFPVMGFIQEQYDEIHLHPIFQENTTKTPLKRSASATPPSSSRRLTKPLRSNDCATSTLENFSLAIPRTPTSRAIPEGNDLTSASDKPPQKTHFLYLIDDKTKDTSSVSQNSATFSNKMQLMAYKHILENLVSLSTPFDFNRLWEHLGLNSTERFSTAFKRELAPKIGEGDIPKSLQDCQELWTNAIHSLNVNGHVSQDMPKDAVHPNLTLVYRLREKAKETRQRWQRDGTPTLPDLEDRLLYQDLELQQAMLASFASFEAEVISRTNEQALEPTTPSLVSRSETEDNSDSKETGNRTGDIIGVIQFNHNDAVFNEHIRNTLKWWYGLRDPIGASEGKTGRCRICEYEMGCEWREAKANETSKKIVVS</sequence>
<accession>A0A0C9V227</accession>
<feature type="region of interest" description="Disordered" evidence="2">
    <location>
        <begin position="207"/>
        <end position="234"/>
    </location>
</feature>
<keyword evidence="4" id="KW-1185">Reference proteome</keyword>
<dbReference type="Pfam" id="PF09810">
    <property type="entry name" value="Exo5"/>
    <property type="match status" value="1"/>
</dbReference>
<dbReference type="OrthoDB" id="354769at2759"/>
<dbReference type="AlphaFoldDB" id="A0A0C9V227"/>
<feature type="region of interest" description="Disordered" evidence="2">
    <location>
        <begin position="452"/>
        <end position="481"/>
    </location>
</feature>
<dbReference type="GO" id="GO:0005739">
    <property type="term" value="C:mitochondrion"/>
    <property type="evidence" value="ECO:0007669"/>
    <property type="project" value="TreeGrafter"/>
</dbReference>
<evidence type="ECO:0000256" key="1">
    <source>
        <dbReference type="ARBA" id="ARBA00009797"/>
    </source>
</evidence>
<dbReference type="GO" id="GO:0045145">
    <property type="term" value="F:single-stranded DNA 5'-3' DNA exonuclease activity"/>
    <property type="evidence" value="ECO:0007669"/>
    <property type="project" value="InterPro"/>
</dbReference>
<dbReference type="Proteomes" id="UP000054279">
    <property type="component" value="Unassembled WGS sequence"/>
</dbReference>
<reference evidence="3 4" key="1">
    <citation type="submission" date="2014-06" db="EMBL/GenBank/DDBJ databases">
        <title>Evolutionary Origins and Diversification of the Mycorrhizal Mutualists.</title>
        <authorList>
            <consortium name="DOE Joint Genome Institute"/>
            <consortium name="Mycorrhizal Genomics Consortium"/>
            <person name="Kohler A."/>
            <person name="Kuo A."/>
            <person name="Nagy L.G."/>
            <person name="Floudas D."/>
            <person name="Copeland A."/>
            <person name="Barry K.W."/>
            <person name="Cichocki N."/>
            <person name="Veneault-Fourrey C."/>
            <person name="LaButti K."/>
            <person name="Lindquist E.A."/>
            <person name="Lipzen A."/>
            <person name="Lundell T."/>
            <person name="Morin E."/>
            <person name="Murat C."/>
            <person name="Riley R."/>
            <person name="Ohm R."/>
            <person name="Sun H."/>
            <person name="Tunlid A."/>
            <person name="Henrissat B."/>
            <person name="Grigoriev I.V."/>
            <person name="Hibbett D.S."/>
            <person name="Martin F."/>
        </authorList>
    </citation>
    <scope>NUCLEOTIDE SEQUENCE [LARGE SCALE GENOMIC DNA]</scope>
    <source>
        <strain evidence="3 4">SS14</strain>
    </source>
</reference>
<dbReference type="InterPro" id="IPR019190">
    <property type="entry name" value="EXOV"/>
</dbReference>
<proteinExistence type="inferred from homology"/>
<evidence type="ECO:0000256" key="2">
    <source>
        <dbReference type="SAM" id="MobiDB-lite"/>
    </source>
</evidence>
<comment type="similarity">
    <text evidence="1">Belongs to the EXO5 family.</text>
</comment>
<feature type="compositionally biased region" description="Low complexity" evidence="2">
    <location>
        <begin position="216"/>
        <end position="227"/>
    </location>
</feature>
<gene>
    <name evidence="3" type="ORF">M422DRAFT_53300</name>
</gene>
<organism evidence="3 4">
    <name type="scientific">Sphaerobolus stellatus (strain SS14)</name>
    <dbReference type="NCBI Taxonomy" id="990650"/>
    <lineage>
        <taxon>Eukaryota</taxon>
        <taxon>Fungi</taxon>
        <taxon>Dikarya</taxon>
        <taxon>Basidiomycota</taxon>
        <taxon>Agaricomycotina</taxon>
        <taxon>Agaricomycetes</taxon>
        <taxon>Phallomycetidae</taxon>
        <taxon>Geastrales</taxon>
        <taxon>Sphaerobolaceae</taxon>
        <taxon>Sphaerobolus</taxon>
    </lineage>
</organism>
<evidence type="ECO:0000313" key="4">
    <source>
        <dbReference type="Proteomes" id="UP000054279"/>
    </source>
</evidence>
<feature type="region of interest" description="Disordered" evidence="2">
    <location>
        <begin position="251"/>
        <end position="272"/>
    </location>
</feature>